<proteinExistence type="predicted"/>
<keyword evidence="3" id="KW-1185">Reference proteome</keyword>
<reference evidence="1 3" key="1">
    <citation type="submission" date="2024-01" db="EMBL/GenBank/DDBJ databases">
        <title>A draft genome for the cacao thread blight pathogen Marasmiellus scandens.</title>
        <authorList>
            <person name="Baruah I.K."/>
            <person name="Leung J."/>
            <person name="Bukari Y."/>
            <person name="Amoako-Attah I."/>
            <person name="Meinhardt L.W."/>
            <person name="Bailey B.A."/>
            <person name="Cohen S.P."/>
        </authorList>
    </citation>
    <scope>NUCLEOTIDE SEQUENCE [LARGE SCALE GENOMIC DNA]</scope>
    <source>
        <strain evidence="1 3">GH-19</strain>
    </source>
</reference>
<dbReference type="Proteomes" id="UP001498398">
    <property type="component" value="Unassembled WGS sequence"/>
</dbReference>
<dbReference type="EMBL" id="JBANRG010000073">
    <property type="protein sequence ID" value="KAK7439310.1"/>
    <property type="molecule type" value="Genomic_DNA"/>
</dbReference>
<evidence type="ECO:0000313" key="3">
    <source>
        <dbReference type="Proteomes" id="UP001498398"/>
    </source>
</evidence>
<name>A0ABR1IRI0_9AGAR</name>
<evidence type="ECO:0000313" key="1">
    <source>
        <dbReference type="EMBL" id="KAK7439310.1"/>
    </source>
</evidence>
<dbReference type="EMBL" id="JBANRG010000032">
    <property type="protein sequence ID" value="KAK7451127.1"/>
    <property type="molecule type" value="Genomic_DNA"/>
</dbReference>
<comment type="caution">
    <text evidence="1">The sequence shown here is derived from an EMBL/GenBank/DDBJ whole genome shotgun (WGS) entry which is preliminary data.</text>
</comment>
<organism evidence="1 3">
    <name type="scientific">Marasmiellus scandens</name>
    <dbReference type="NCBI Taxonomy" id="2682957"/>
    <lineage>
        <taxon>Eukaryota</taxon>
        <taxon>Fungi</taxon>
        <taxon>Dikarya</taxon>
        <taxon>Basidiomycota</taxon>
        <taxon>Agaricomycotina</taxon>
        <taxon>Agaricomycetes</taxon>
        <taxon>Agaricomycetidae</taxon>
        <taxon>Agaricales</taxon>
        <taxon>Marasmiineae</taxon>
        <taxon>Omphalotaceae</taxon>
        <taxon>Marasmiellus</taxon>
    </lineage>
</organism>
<gene>
    <name evidence="2" type="ORF">VKT23_012803</name>
    <name evidence="1" type="ORF">VKT23_017534</name>
</gene>
<protein>
    <submittedName>
        <fullName evidence="1">Uncharacterized protein</fullName>
    </submittedName>
</protein>
<evidence type="ECO:0000313" key="2">
    <source>
        <dbReference type="EMBL" id="KAK7451127.1"/>
    </source>
</evidence>
<sequence>MFVQGQTIIVTTRGPGKLHLLSYQPNNGSKDHVGSTTTTNTGITRFVVGFSHYFTQFAFYWDGEGEAVYSIGNHLQRLPVGESWNHASSAPWGGHEITTVDVANIVPNAIKRDERTTCYILPDTV</sequence>
<accession>A0ABR1IRI0</accession>